<protein>
    <submittedName>
        <fullName evidence="6">GGDEF domain-containing response regulator</fullName>
    </submittedName>
</protein>
<evidence type="ECO:0000313" key="7">
    <source>
        <dbReference type="Proteomes" id="UP000664277"/>
    </source>
</evidence>
<dbReference type="CDD" id="cd01949">
    <property type="entry name" value="GGDEF"/>
    <property type="match status" value="1"/>
</dbReference>
<dbReference type="PROSITE" id="PS50887">
    <property type="entry name" value="GGDEF"/>
    <property type="match status" value="1"/>
</dbReference>
<evidence type="ECO:0000259" key="4">
    <source>
        <dbReference type="PROSITE" id="PS50883"/>
    </source>
</evidence>
<dbReference type="InterPro" id="IPR000160">
    <property type="entry name" value="GGDEF_dom"/>
</dbReference>
<dbReference type="CDD" id="cd00156">
    <property type="entry name" value="REC"/>
    <property type="match status" value="1"/>
</dbReference>
<dbReference type="InterPro" id="IPR050706">
    <property type="entry name" value="Cyclic-di-GMP_PDE-like"/>
</dbReference>
<dbReference type="SMART" id="SM00052">
    <property type="entry name" value="EAL"/>
    <property type="match status" value="1"/>
</dbReference>
<dbReference type="SMART" id="SM00448">
    <property type="entry name" value="REC"/>
    <property type="match status" value="1"/>
</dbReference>
<dbReference type="SMART" id="SM00267">
    <property type="entry name" value="GGDEF"/>
    <property type="match status" value="1"/>
</dbReference>
<dbReference type="PANTHER" id="PTHR33121">
    <property type="entry name" value="CYCLIC DI-GMP PHOSPHODIESTERASE PDEF"/>
    <property type="match status" value="1"/>
</dbReference>
<comment type="caution">
    <text evidence="6">The sequence shown here is derived from an EMBL/GenBank/DDBJ whole genome shotgun (WGS) entry which is preliminary data.</text>
</comment>
<proteinExistence type="predicted"/>
<dbReference type="PANTHER" id="PTHR33121:SF76">
    <property type="entry name" value="SIGNALING PROTEIN"/>
    <property type="match status" value="1"/>
</dbReference>
<dbReference type="InterPro" id="IPR035919">
    <property type="entry name" value="EAL_sf"/>
</dbReference>
<evidence type="ECO:0000259" key="3">
    <source>
        <dbReference type="PROSITE" id="PS50110"/>
    </source>
</evidence>
<organism evidence="6 7">
    <name type="scientific">Candidatus Obscuribacter phosphatis</name>
    <dbReference type="NCBI Taxonomy" id="1906157"/>
    <lineage>
        <taxon>Bacteria</taxon>
        <taxon>Bacillati</taxon>
        <taxon>Candidatus Melainabacteria</taxon>
        <taxon>Candidatus Obscuribacterales</taxon>
        <taxon>Candidatus Obscuribacteraceae</taxon>
        <taxon>Candidatus Obscuribacter</taxon>
    </lineage>
</organism>
<accession>A0A8J7P892</accession>
<dbReference type="Gene3D" id="3.20.20.450">
    <property type="entry name" value="EAL domain"/>
    <property type="match status" value="1"/>
</dbReference>
<evidence type="ECO:0000256" key="1">
    <source>
        <dbReference type="PROSITE-ProRule" id="PRU00169"/>
    </source>
</evidence>
<evidence type="ECO:0000313" key="6">
    <source>
        <dbReference type="EMBL" id="MBN8660331.1"/>
    </source>
</evidence>
<feature type="coiled-coil region" evidence="2">
    <location>
        <begin position="130"/>
        <end position="164"/>
    </location>
</feature>
<feature type="domain" description="EAL" evidence="4">
    <location>
        <begin position="336"/>
        <end position="572"/>
    </location>
</feature>
<feature type="domain" description="Response regulatory" evidence="3">
    <location>
        <begin position="16"/>
        <end position="134"/>
    </location>
</feature>
<feature type="modified residue" description="4-aspartylphosphate" evidence="1">
    <location>
        <position position="67"/>
    </location>
</feature>
<dbReference type="SUPFAM" id="SSF141868">
    <property type="entry name" value="EAL domain-like"/>
    <property type="match status" value="1"/>
</dbReference>
<sequence>MWKPLFGGEMEARKTKVLLIEDGKEVAPNLKDVIQTMANEFTMEVTDHLAGGLKVLSEGNIDVVVLDVSRSGESSDSLAGFLKLKEKDASVPVVMLGSAKQDKMASEAVKQGVKDFLVKEELDGRLFLQSIRYASTLKRLEDELKALREKLVLTEKQLEMIANVDASTQALSRAGLENALEAEYVRAQRGGWNLVALLIDCDDFDRINRQFGHAVGDVVLRQITERIRETVRPTDHLARMGGDEFLLILPDTRIAEGMMVAEKIRLSVGESPLRLASETVRVTSSIGVLALPYEFCSIEEVLSLARLAVREAKLLGKNRVSSGEKNPGQAPSLSPDKQALDELTEKLRKGDCFRAVSMPIFHLADEKVVGYEILSRGPAGAFEMPDDLFRVSVEHNLLTIVDLRCLKTCLAACTDSKFDQKARFHVNLFPSTIMDTPIERLLTLFPLEKHEGTFCIEISEQQFIGDPAYLREHVHALKERGLLVAIDDVGFGRSSLESLIILEPDIVKIDRKYVSGISADPAKARLLKRLVKVVNSIGADLVAEGIECREELDLLVEMGVPFGQGWYWGKPS</sequence>
<dbReference type="InterPro" id="IPR011006">
    <property type="entry name" value="CheY-like_superfamily"/>
</dbReference>
<dbReference type="SUPFAM" id="SSF55073">
    <property type="entry name" value="Nucleotide cyclase"/>
    <property type="match status" value="1"/>
</dbReference>
<dbReference type="CDD" id="cd01948">
    <property type="entry name" value="EAL"/>
    <property type="match status" value="1"/>
</dbReference>
<dbReference type="Pfam" id="PF00990">
    <property type="entry name" value="GGDEF"/>
    <property type="match status" value="1"/>
</dbReference>
<dbReference type="InterPro" id="IPR001633">
    <property type="entry name" value="EAL_dom"/>
</dbReference>
<dbReference type="Gene3D" id="3.40.50.2300">
    <property type="match status" value="1"/>
</dbReference>
<dbReference type="InterPro" id="IPR001789">
    <property type="entry name" value="Sig_transdc_resp-reg_receiver"/>
</dbReference>
<dbReference type="NCBIfam" id="TIGR00254">
    <property type="entry name" value="GGDEF"/>
    <property type="match status" value="1"/>
</dbReference>
<dbReference type="GO" id="GO:0000160">
    <property type="term" value="P:phosphorelay signal transduction system"/>
    <property type="evidence" value="ECO:0007669"/>
    <property type="project" value="InterPro"/>
</dbReference>
<dbReference type="AlphaFoldDB" id="A0A8J7P892"/>
<dbReference type="Pfam" id="PF00072">
    <property type="entry name" value="Response_reg"/>
    <property type="match status" value="1"/>
</dbReference>
<name>A0A8J7P892_9BACT</name>
<dbReference type="InterPro" id="IPR029787">
    <property type="entry name" value="Nucleotide_cyclase"/>
</dbReference>
<dbReference type="PROSITE" id="PS50110">
    <property type="entry name" value="RESPONSE_REGULATORY"/>
    <property type="match status" value="1"/>
</dbReference>
<keyword evidence="2" id="KW-0175">Coiled coil</keyword>
<evidence type="ECO:0000256" key="2">
    <source>
        <dbReference type="SAM" id="Coils"/>
    </source>
</evidence>
<dbReference type="Proteomes" id="UP000664277">
    <property type="component" value="Unassembled WGS sequence"/>
</dbReference>
<dbReference type="SUPFAM" id="SSF52172">
    <property type="entry name" value="CheY-like"/>
    <property type="match status" value="1"/>
</dbReference>
<dbReference type="GO" id="GO:0071111">
    <property type="term" value="F:cyclic-guanylate-specific phosphodiesterase activity"/>
    <property type="evidence" value="ECO:0007669"/>
    <property type="project" value="InterPro"/>
</dbReference>
<keyword evidence="1" id="KW-0597">Phosphoprotein</keyword>
<feature type="domain" description="GGDEF" evidence="5">
    <location>
        <begin position="192"/>
        <end position="325"/>
    </location>
</feature>
<dbReference type="PROSITE" id="PS50883">
    <property type="entry name" value="EAL"/>
    <property type="match status" value="1"/>
</dbReference>
<dbReference type="Pfam" id="PF00563">
    <property type="entry name" value="EAL"/>
    <property type="match status" value="1"/>
</dbReference>
<dbReference type="InterPro" id="IPR043128">
    <property type="entry name" value="Rev_trsase/Diguanyl_cyclase"/>
</dbReference>
<reference evidence="6" key="1">
    <citation type="submission" date="2021-02" db="EMBL/GenBank/DDBJ databases">
        <title>Genome-Resolved Metagenomics of a Microbial Community Performing Photosynthetic Biological Nutrient Removal.</title>
        <authorList>
            <person name="Mcdaniel E.A."/>
        </authorList>
    </citation>
    <scope>NUCLEOTIDE SEQUENCE</scope>
    <source>
        <strain evidence="6">UWPOB_OBS1</strain>
    </source>
</reference>
<gene>
    <name evidence="6" type="ORF">J0M35_08225</name>
</gene>
<dbReference type="Gene3D" id="3.30.70.270">
    <property type="match status" value="1"/>
</dbReference>
<dbReference type="EMBL" id="JAFLCK010000009">
    <property type="protein sequence ID" value="MBN8660331.1"/>
    <property type="molecule type" value="Genomic_DNA"/>
</dbReference>
<evidence type="ECO:0000259" key="5">
    <source>
        <dbReference type="PROSITE" id="PS50887"/>
    </source>
</evidence>